<dbReference type="EMBL" id="CP036273">
    <property type="protein sequence ID" value="QDU22073.1"/>
    <property type="molecule type" value="Genomic_DNA"/>
</dbReference>
<protein>
    <submittedName>
        <fullName evidence="2">ABC-2 family transporter protein</fullName>
    </submittedName>
</protein>
<feature type="transmembrane region" description="Helical" evidence="1">
    <location>
        <begin position="518"/>
        <end position="538"/>
    </location>
</feature>
<feature type="transmembrane region" description="Helical" evidence="1">
    <location>
        <begin position="249"/>
        <end position="271"/>
    </location>
</feature>
<feature type="transmembrane region" description="Helical" evidence="1">
    <location>
        <begin position="29"/>
        <end position="48"/>
    </location>
</feature>
<sequence length="674" mass="73970">MTSPALFGILQLDRGEPFGYSQVPGLVQAWLQDAGGFAAVGLVLYLLYARSVPTQLSQSEKLRVPVTSWMLIAGLMAAICYAGVFALMLLPGNRGAVPEPPPPPPGSAVILPPPVWHWQLQPMLLMVGGMFAIVGLGQPFVRDLLKLRSRRIWALSKLGFKEAVRSKLLWLGLLILPFFLFRNVWMATVRPSDEFRILVTASIFAITGLVLFTAALLAAFSIPNDIKNQTIHTVVTKPVERFEIVLGRFVGYTALMTLAMAALTAFSLLMLNTATIDPKAEAETATARVPVRGALKFGSKKLDFEGTNVGREFEYRKYIAGDPLSPQRGIWEFGDVPGALPRAAKDAVRCEFTFDVFKLTKGEENKGVFATFRVVTHACPQVPPKDNSGEWEWADKDAFARYKADLDAMRKAGRNPEGAPPDTDGWKAANELAEKYGFYEIRNREAFDYAVGYVDIPAGLFRNAQQGNPPPVTDPTGKQVPGPRVSVQVKCESRGQLLGMAQPDLYLLEGSQPFTLNFIKGMVGLWCRLCIVVALAVVCSTYQSGVLSLLVTGLIFLTGYATEHLSDLALNRNIGGGPFESISRLVKAETPTAPSSDTAGGKALQVMDKGWAWVVRRIQNMIPDVESFVWTDFVSEGFNVNSEYLLVNLLVTAGYLLPWFVLGYFLMKSREVAN</sequence>
<name>A0A517XX43_9BACT</name>
<organism evidence="2 3">
    <name type="scientific">Urbifossiella limnaea</name>
    <dbReference type="NCBI Taxonomy" id="2528023"/>
    <lineage>
        <taxon>Bacteria</taxon>
        <taxon>Pseudomonadati</taxon>
        <taxon>Planctomycetota</taxon>
        <taxon>Planctomycetia</taxon>
        <taxon>Gemmatales</taxon>
        <taxon>Gemmataceae</taxon>
        <taxon>Urbifossiella</taxon>
    </lineage>
</organism>
<feature type="transmembrane region" description="Helical" evidence="1">
    <location>
        <begin position="197"/>
        <end position="220"/>
    </location>
</feature>
<dbReference type="Proteomes" id="UP000319576">
    <property type="component" value="Chromosome"/>
</dbReference>
<reference evidence="2 3" key="1">
    <citation type="submission" date="2019-02" db="EMBL/GenBank/DDBJ databases">
        <title>Deep-cultivation of Planctomycetes and their phenomic and genomic characterization uncovers novel biology.</title>
        <authorList>
            <person name="Wiegand S."/>
            <person name="Jogler M."/>
            <person name="Boedeker C."/>
            <person name="Pinto D."/>
            <person name="Vollmers J."/>
            <person name="Rivas-Marin E."/>
            <person name="Kohn T."/>
            <person name="Peeters S.H."/>
            <person name="Heuer A."/>
            <person name="Rast P."/>
            <person name="Oberbeckmann S."/>
            <person name="Bunk B."/>
            <person name="Jeske O."/>
            <person name="Meyerdierks A."/>
            <person name="Storesund J.E."/>
            <person name="Kallscheuer N."/>
            <person name="Luecker S."/>
            <person name="Lage O.M."/>
            <person name="Pohl T."/>
            <person name="Merkel B.J."/>
            <person name="Hornburger P."/>
            <person name="Mueller R.-W."/>
            <person name="Bruemmer F."/>
            <person name="Labrenz M."/>
            <person name="Spormann A.M."/>
            <person name="Op den Camp H."/>
            <person name="Overmann J."/>
            <person name="Amann R."/>
            <person name="Jetten M.S.M."/>
            <person name="Mascher T."/>
            <person name="Medema M.H."/>
            <person name="Devos D.P."/>
            <person name="Kaster A.-K."/>
            <person name="Ovreas L."/>
            <person name="Rohde M."/>
            <person name="Galperin M.Y."/>
            <person name="Jogler C."/>
        </authorList>
    </citation>
    <scope>NUCLEOTIDE SEQUENCE [LARGE SCALE GENOMIC DNA]</scope>
    <source>
        <strain evidence="2 3">ETA_A1</strain>
    </source>
</reference>
<dbReference type="KEGG" id="uli:ETAA1_40480"/>
<dbReference type="PANTHER" id="PTHR43471">
    <property type="entry name" value="ABC TRANSPORTER PERMEASE"/>
    <property type="match status" value="1"/>
</dbReference>
<feature type="transmembrane region" description="Helical" evidence="1">
    <location>
        <begin position="545"/>
        <end position="562"/>
    </location>
</feature>
<evidence type="ECO:0000313" key="2">
    <source>
        <dbReference type="EMBL" id="QDU22073.1"/>
    </source>
</evidence>
<feature type="transmembrane region" description="Helical" evidence="1">
    <location>
        <begin position="123"/>
        <end position="141"/>
    </location>
</feature>
<evidence type="ECO:0000256" key="1">
    <source>
        <dbReference type="SAM" id="Phobius"/>
    </source>
</evidence>
<gene>
    <name evidence="2" type="ORF">ETAA1_40480</name>
</gene>
<dbReference type="PANTHER" id="PTHR43471:SF10">
    <property type="entry name" value="SLL1107 PROTEIN"/>
    <property type="match status" value="1"/>
</dbReference>
<dbReference type="RefSeq" id="WP_145241499.1">
    <property type="nucleotide sequence ID" value="NZ_CP036273.1"/>
</dbReference>
<accession>A0A517XX43</accession>
<keyword evidence="1" id="KW-0812">Transmembrane</keyword>
<dbReference type="OrthoDB" id="231083at2"/>
<keyword evidence="1" id="KW-0472">Membrane</keyword>
<feature type="transmembrane region" description="Helical" evidence="1">
    <location>
        <begin position="69"/>
        <end position="90"/>
    </location>
</feature>
<feature type="transmembrane region" description="Helical" evidence="1">
    <location>
        <begin position="168"/>
        <end position="185"/>
    </location>
</feature>
<feature type="transmembrane region" description="Helical" evidence="1">
    <location>
        <begin position="644"/>
        <end position="667"/>
    </location>
</feature>
<keyword evidence="3" id="KW-1185">Reference proteome</keyword>
<keyword evidence="1" id="KW-1133">Transmembrane helix</keyword>
<evidence type="ECO:0000313" key="3">
    <source>
        <dbReference type="Proteomes" id="UP000319576"/>
    </source>
</evidence>
<proteinExistence type="predicted"/>
<dbReference type="AlphaFoldDB" id="A0A517XX43"/>